<dbReference type="STRING" id="89524.SAMN05444370_101498"/>
<evidence type="ECO:0000313" key="3">
    <source>
        <dbReference type="Proteomes" id="UP000198703"/>
    </source>
</evidence>
<dbReference type="RefSeq" id="WP_093248008.1">
    <property type="nucleotide sequence ID" value="NZ_FNQM01000001.1"/>
</dbReference>
<dbReference type="AlphaFoldDB" id="A0A1H3W5R3"/>
<feature type="compositionally biased region" description="Low complexity" evidence="1">
    <location>
        <begin position="83"/>
        <end position="111"/>
    </location>
</feature>
<name>A0A1H3W5R3_9RHOB</name>
<reference evidence="2 3" key="1">
    <citation type="submission" date="2016-10" db="EMBL/GenBank/DDBJ databases">
        <authorList>
            <person name="de Groot N.N."/>
        </authorList>
    </citation>
    <scope>NUCLEOTIDE SEQUENCE [LARGE SCALE GENOMIC DNA]</scope>
    <source>
        <strain evidence="2 3">DSM 15345</strain>
    </source>
</reference>
<feature type="compositionally biased region" description="Basic and acidic residues" evidence="1">
    <location>
        <begin position="47"/>
        <end position="63"/>
    </location>
</feature>
<dbReference type="EMBL" id="FNQM01000001">
    <property type="protein sequence ID" value="SDZ81712.1"/>
    <property type="molecule type" value="Genomic_DNA"/>
</dbReference>
<feature type="compositionally biased region" description="Pro residues" evidence="1">
    <location>
        <begin position="69"/>
        <end position="82"/>
    </location>
</feature>
<feature type="region of interest" description="Disordered" evidence="1">
    <location>
        <begin position="24"/>
        <end position="149"/>
    </location>
</feature>
<dbReference type="Proteomes" id="UP000198703">
    <property type="component" value="Unassembled WGS sequence"/>
</dbReference>
<proteinExistence type="predicted"/>
<accession>A0A1H3W5R3</accession>
<evidence type="ECO:0000256" key="1">
    <source>
        <dbReference type="SAM" id="MobiDB-lite"/>
    </source>
</evidence>
<evidence type="ECO:0008006" key="4">
    <source>
        <dbReference type="Google" id="ProtNLM"/>
    </source>
</evidence>
<keyword evidence="3" id="KW-1185">Reference proteome</keyword>
<gene>
    <name evidence="2" type="ORF">SAMN05444370_101498</name>
</gene>
<organism evidence="2 3">
    <name type="scientific">Rubrimonas cliftonensis</name>
    <dbReference type="NCBI Taxonomy" id="89524"/>
    <lineage>
        <taxon>Bacteria</taxon>
        <taxon>Pseudomonadati</taxon>
        <taxon>Pseudomonadota</taxon>
        <taxon>Alphaproteobacteria</taxon>
        <taxon>Rhodobacterales</taxon>
        <taxon>Paracoccaceae</taxon>
        <taxon>Rubrimonas</taxon>
    </lineage>
</organism>
<evidence type="ECO:0000313" key="2">
    <source>
        <dbReference type="EMBL" id="SDZ81712.1"/>
    </source>
</evidence>
<protein>
    <recommendedName>
        <fullName evidence="4">DUF2497 domain-containing protein</fullName>
    </recommendedName>
</protein>
<sequence>MSDQTPRDDAAMADILASIRRIVTDEQRQGGTGRRAASDGDLLELTPEMRIDGGSRAPADRQPRAQPLTPNPDLTPPTPRHGPAPAAAADHAAAPAPGADAPGRAAVRPAASEPVVGKPRVDGPARPEAPSPGAGAAMGEDAPELPGGFPIDEAVVADIARAVMREEFSGAFGRNLTQQIRQLISAEVSRALAAERRTRE</sequence>